<feature type="transmembrane region" description="Helical" evidence="1">
    <location>
        <begin position="21"/>
        <end position="38"/>
    </location>
</feature>
<dbReference type="AlphaFoldDB" id="G6FRS7"/>
<organism evidence="2 3">
    <name type="scientific">Fischerella thermalis JSC-11</name>
    <dbReference type="NCBI Taxonomy" id="741277"/>
    <lineage>
        <taxon>Bacteria</taxon>
        <taxon>Bacillati</taxon>
        <taxon>Cyanobacteriota</taxon>
        <taxon>Cyanophyceae</taxon>
        <taxon>Nostocales</taxon>
        <taxon>Hapalosiphonaceae</taxon>
        <taxon>Fischerella</taxon>
    </lineage>
</organism>
<keyword evidence="1" id="KW-0472">Membrane</keyword>
<reference evidence="2 3" key="1">
    <citation type="submission" date="2011-09" db="EMBL/GenBank/DDBJ databases">
        <title>The draft genome of Fischerella sp. JSC-11.</title>
        <authorList>
            <consortium name="US DOE Joint Genome Institute (JGI-PGF)"/>
            <person name="Lucas S."/>
            <person name="Han J."/>
            <person name="Lapidus A."/>
            <person name="Cheng J.-F."/>
            <person name="Goodwin L."/>
            <person name="Pitluck S."/>
            <person name="Peters L."/>
            <person name="Land M.L."/>
            <person name="Hauser L."/>
            <person name="Sarkisova S."/>
            <person name="Bryant D.A."/>
            <person name="Brown I."/>
            <person name="Woyke T.J."/>
        </authorList>
    </citation>
    <scope>NUCLEOTIDE SEQUENCE [LARGE SCALE GENOMIC DNA]</scope>
    <source>
        <strain evidence="2 3">JSC-11</strain>
    </source>
</reference>
<name>G6FRS7_9CYAN</name>
<evidence type="ECO:0000313" key="2">
    <source>
        <dbReference type="EMBL" id="EHC16151.1"/>
    </source>
</evidence>
<keyword evidence="3" id="KW-1185">Reference proteome</keyword>
<keyword evidence="1" id="KW-0812">Transmembrane</keyword>
<proteinExistence type="predicted"/>
<keyword evidence="1" id="KW-1133">Transmembrane helix</keyword>
<protein>
    <submittedName>
        <fullName evidence="2">Uncharacterized protein</fullName>
    </submittedName>
</protein>
<evidence type="ECO:0000256" key="1">
    <source>
        <dbReference type="SAM" id="Phobius"/>
    </source>
</evidence>
<accession>G6FRS7</accession>
<comment type="caution">
    <text evidence="2">The sequence shown here is derived from an EMBL/GenBank/DDBJ whole genome shotgun (WGS) entry which is preliminary data.</text>
</comment>
<sequence length="42" mass="5006">MKMNTLYHRKYLFLTQKSFKVTALTSTIILAAIVLYFFRGYL</sequence>
<gene>
    <name evidence="2" type="ORF">FJSC11DRAFT_1574</name>
</gene>
<dbReference type="Proteomes" id="UP000004344">
    <property type="component" value="Unassembled WGS sequence"/>
</dbReference>
<evidence type="ECO:0000313" key="3">
    <source>
        <dbReference type="Proteomes" id="UP000004344"/>
    </source>
</evidence>
<dbReference type="EMBL" id="AGIZ01000004">
    <property type="protein sequence ID" value="EHC16151.1"/>
    <property type="molecule type" value="Genomic_DNA"/>
</dbReference>